<dbReference type="InterPro" id="IPR003615">
    <property type="entry name" value="HNH_nuc"/>
</dbReference>
<comment type="caution">
    <text evidence="3">The sequence shown here is derived from an EMBL/GenBank/DDBJ whole genome shotgun (WGS) entry which is preliminary data.</text>
</comment>
<dbReference type="SMART" id="SM00507">
    <property type="entry name" value="HNHc"/>
    <property type="match status" value="1"/>
</dbReference>
<dbReference type="Gene3D" id="1.10.30.50">
    <property type="match status" value="1"/>
</dbReference>
<comment type="similarity">
    <text evidence="1">Belongs to the Rv1128c/1148c/1588c/1702c/1945/3466 family.</text>
</comment>
<dbReference type="Pfam" id="PF01844">
    <property type="entry name" value="HNH"/>
    <property type="match status" value="1"/>
</dbReference>
<dbReference type="CDD" id="cd00085">
    <property type="entry name" value="HNHc"/>
    <property type="match status" value="1"/>
</dbReference>
<dbReference type="EMBL" id="JBITLV010000001">
    <property type="protein sequence ID" value="MFI7585708.1"/>
    <property type="molecule type" value="Genomic_DNA"/>
</dbReference>
<evidence type="ECO:0000259" key="2">
    <source>
        <dbReference type="SMART" id="SM00507"/>
    </source>
</evidence>
<sequence>MAVLELPRAYPSTADEVREFTDWLVGAEPPTDDAGRLELIQTLEILKSAAAAVQVRATAEYAASVANPRKAAKEIARARHESPHQAARLVGVARCLAEEMPHTLAALTKGETSEFRSSVMVRETALLTRENRALVDSELGPRLAGLGNAAVAREAKKIGFRLEPGLAYKRAQAAQVERRVTIRPAPDCMTVLTAVLPVAEGVAVYAALTRAADTAAIDPEDGRGKGQVMADTLRERVLGSSEPVPVEVQLVITDTAMTGHSQEPAHVNGFGPIPAPLARQLADPPDEHATRWIRRLWAAPETGQLIQMESRNRIFPAGLRKFVIARDQYCVTPWCGAPIRQIDHVVAAAAGGRTCADNAQGLCQACNLAKET</sequence>
<proteinExistence type="inferred from homology"/>
<dbReference type="InterPro" id="IPR002711">
    <property type="entry name" value="HNH"/>
</dbReference>
<dbReference type="RefSeq" id="WP_398274063.1">
    <property type="nucleotide sequence ID" value="NZ_JBITLV010000001.1"/>
</dbReference>
<evidence type="ECO:0000256" key="1">
    <source>
        <dbReference type="ARBA" id="ARBA00023450"/>
    </source>
</evidence>
<organism evidence="3 4">
    <name type="scientific">Spongisporangium articulatum</name>
    <dbReference type="NCBI Taxonomy" id="3362603"/>
    <lineage>
        <taxon>Bacteria</taxon>
        <taxon>Bacillati</taxon>
        <taxon>Actinomycetota</taxon>
        <taxon>Actinomycetes</taxon>
        <taxon>Kineosporiales</taxon>
        <taxon>Kineosporiaceae</taxon>
        <taxon>Spongisporangium</taxon>
    </lineage>
</organism>
<evidence type="ECO:0000313" key="3">
    <source>
        <dbReference type="EMBL" id="MFI7585708.1"/>
    </source>
</evidence>
<feature type="domain" description="HNH nuclease" evidence="2">
    <location>
        <begin position="318"/>
        <end position="368"/>
    </location>
</feature>
<dbReference type="Proteomes" id="UP001612915">
    <property type="component" value="Unassembled WGS sequence"/>
</dbReference>
<reference evidence="3 4" key="1">
    <citation type="submission" date="2024-10" db="EMBL/GenBank/DDBJ databases">
        <title>The Natural Products Discovery Center: Release of the First 8490 Sequenced Strains for Exploring Actinobacteria Biosynthetic Diversity.</title>
        <authorList>
            <person name="Kalkreuter E."/>
            <person name="Kautsar S.A."/>
            <person name="Yang D."/>
            <person name="Bader C.D."/>
            <person name="Teijaro C.N."/>
            <person name="Fluegel L."/>
            <person name="Davis C.M."/>
            <person name="Simpson J.R."/>
            <person name="Lauterbach L."/>
            <person name="Steele A.D."/>
            <person name="Gui C."/>
            <person name="Meng S."/>
            <person name="Li G."/>
            <person name="Viehrig K."/>
            <person name="Ye F."/>
            <person name="Su P."/>
            <person name="Kiefer A.F."/>
            <person name="Nichols A."/>
            <person name="Cepeda A.J."/>
            <person name="Yan W."/>
            <person name="Fan B."/>
            <person name="Jiang Y."/>
            <person name="Adhikari A."/>
            <person name="Zheng C.-J."/>
            <person name="Schuster L."/>
            <person name="Cowan T.M."/>
            <person name="Smanski M.J."/>
            <person name="Chevrette M.G."/>
            <person name="De Carvalho L.P.S."/>
            <person name="Shen B."/>
        </authorList>
    </citation>
    <scope>NUCLEOTIDE SEQUENCE [LARGE SCALE GENOMIC DNA]</scope>
    <source>
        <strain evidence="3 4">NPDC049639</strain>
    </source>
</reference>
<gene>
    <name evidence="3" type="ORF">ACIB24_01385</name>
</gene>
<dbReference type="Pfam" id="PF02720">
    <property type="entry name" value="DUF222"/>
    <property type="match status" value="1"/>
</dbReference>
<protein>
    <submittedName>
        <fullName evidence="3">DUF222 domain-containing protein</fullName>
    </submittedName>
</protein>
<accession>A0ABW8AHS1</accession>
<evidence type="ECO:0000313" key="4">
    <source>
        <dbReference type="Proteomes" id="UP001612915"/>
    </source>
</evidence>
<keyword evidence="4" id="KW-1185">Reference proteome</keyword>
<name>A0ABW8AHS1_9ACTN</name>
<dbReference type="InterPro" id="IPR003870">
    <property type="entry name" value="DUF222"/>
</dbReference>